<protein>
    <recommendedName>
        <fullName evidence="3">BZIP transcription factor</fullName>
    </recommendedName>
</protein>
<keyword evidence="2" id="KW-1185">Reference proteome</keyword>
<organism evidence="1 2">
    <name type="scientific">Gangjinia marincola</name>
    <dbReference type="NCBI Taxonomy" id="578463"/>
    <lineage>
        <taxon>Bacteria</taxon>
        <taxon>Pseudomonadati</taxon>
        <taxon>Bacteroidota</taxon>
        <taxon>Flavobacteriia</taxon>
        <taxon>Flavobacteriales</taxon>
        <taxon>Flavobacteriaceae</taxon>
        <taxon>Gangjinia</taxon>
    </lineage>
</organism>
<dbReference type="Proteomes" id="UP001500507">
    <property type="component" value="Unassembled WGS sequence"/>
</dbReference>
<evidence type="ECO:0008006" key="3">
    <source>
        <dbReference type="Google" id="ProtNLM"/>
    </source>
</evidence>
<name>A0ABP3XPK1_9FLAO</name>
<evidence type="ECO:0000313" key="2">
    <source>
        <dbReference type="Proteomes" id="UP001500507"/>
    </source>
</evidence>
<comment type="caution">
    <text evidence="1">The sequence shown here is derived from an EMBL/GenBank/DDBJ whole genome shotgun (WGS) entry which is preliminary data.</text>
</comment>
<evidence type="ECO:0000313" key="1">
    <source>
        <dbReference type="EMBL" id="GAA0871189.1"/>
    </source>
</evidence>
<reference evidence="2" key="1">
    <citation type="journal article" date="2019" name="Int. J. Syst. Evol. Microbiol.">
        <title>The Global Catalogue of Microorganisms (GCM) 10K type strain sequencing project: providing services to taxonomists for standard genome sequencing and annotation.</title>
        <authorList>
            <consortium name="The Broad Institute Genomics Platform"/>
            <consortium name="The Broad Institute Genome Sequencing Center for Infectious Disease"/>
            <person name="Wu L."/>
            <person name="Ma J."/>
        </authorList>
    </citation>
    <scope>NUCLEOTIDE SEQUENCE [LARGE SCALE GENOMIC DNA]</scope>
    <source>
        <strain evidence="2">JCM 16082</strain>
    </source>
</reference>
<sequence>MSTSAQLSQNNTFPNNGNVGIGTLSPNFKLDVRGDIFSQELQIDPVITNGWFIKFGPLTSGQQGNRLFNFGLSSESSSFAYRDKNDIVRYTYTATTDSDNTYIYLKDKNNLEFFKLSNTNSEAFIHMPKSNSKIVIGGFGDYLDNEGHKFIVKSGSAKIEGNILTNANLGIGTDSFIDGSDTYRLSVEGKVRAHGVKVYTTWADFVFEEDYNLPSLQSVEAFIKEHGHLENIPSAKEVEISGIELGEMNKLLLQKIEELTLYLIQQDKEITRLKTEMKTLKH</sequence>
<accession>A0ABP3XPK1</accession>
<dbReference type="EMBL" id="BAAAFG010000002">
    <property type="protein sequence ID" value="GAA0871189.1"/>
    <property type="molecule type" value="Genomic_DNA"/>
</dbReference>
<proteinExistence type="predicted"/>
<gene>
    <name evidence="1" type="ORF">GCM10009117_03350</name>
</gene>